<dbReference type="Proteomes" id="UP000070544">
    <property type="component" value="Unassembled WGS sequence"/>
</dbReference>
<organism evidence="1 2">
    <name type="scientific">Gonapodya prolifera (strain JEL478)</name>
    <name type="common">Monoblepharis prolifera</name>
    <dbReference type="NCBI Taxonomy" id="1344416"/>
    <lineage>
        <taxon>Eukaryota</taxon>
        <taxon>Fungi</taxon>
        <taxon>Fungi incertae sedis</taxon>
        <taxon>Chytridiomycota</taxon>
        <taxon>Chytridiomycota incertae sedis</taxon>
        <taxon>Monoblepharidomycetes</taxon>
        <taxon>Monoblepharidales</taxon>
        <taxon>Gonapodyaceae</taxon>
        <taxon>Gonapodya</taxon>
    </lineage>
</organism>
<dbReference type="EMBL" id="KQ965747">
    <property type="protein sequence ID" value="KXS17295.1"/>
    <property type="molecule type" value="Genomic_DNA"/>
</dbReference>
<proteinExistence type="predicted"/>
<accession>A0A139ALI4</accession>
<evidence type="ECO:0000313" key="2">
    <source>
        <dbReference type="Proteomes" id="UP000070544"/>
    </source>
</evidence>
<keyword evidence="2" id="KW-1185">Reference proteome</keyword>
<dbReference type="AlphaFoldDB" id="A0A139ALI4"/>
<sequence length="93" mass="10236">MSRRSSTSPTRPCKIAIARALCPLTFALFPIKSTSSIVYLRLQCHSLPRVGARIKLPTSPARPASTASISRALSAAAMRRCLREQKAELLHKY</sequence>
<reference evidence="1 2" key="1">
    <citation type="journal article" date="2015" name="Genome Biol. Evol.">
        <title>Phylogenomic analyses indicate that early fungi evolved digesting cell walls of algal ancestors of land plants.</title>
        <authorList>
            <person name="Chang Y."/>
            <person name="Wang S."/>
            <person name="Sekimoto S."/>
            <person name="Aerts A.L."/>
            <person name="Choi C."/>
            <person name="Clum A."/>
            <person name="LaButti K.M."/>
            <person name="Lindquist E.A."/>
            <person name="Yee Ngan C."/>
            <person name="Ohm R.A."/>
            <person name="Salamov A.A."/>
            <person name="Grigoriev I.V."/>
            <person name="Spatafora J.W."/>
            <person name="Berbee M.L."/>
        </authorList>
    </citation>
    <scope>NUCLEOTIDE SEQUENCE [LARGE SCALE GENOMIC DNA]</scope>
    <source>
        <strain evidence="1 2">JEL478</strain>
    </source>
</reference>
<evidence type="ECO:0000313" key="1">
    <source>
        <dbReference type="EMBL" id="KXS17295.1"/>
    </source>
</evidence>
<gene>
    <name evidence="1" type="ORF">M427DRAFT_259065</name>
</gene>
<name>A0A139ALI4_GONPJ</name>
<protein>
    <submittedName>
        <fullName evidence="1">Uncharacterized protein</fullName>
    </submittedName>
</protein>